<dbReference type="CDD" id="cd24015">
    <property type="entry name" value="ASKHA_NBD_PanK-III"/>
    <property type="match status" value="1"/>
</dbReference>
<dbReference type="HAMAP" id="MF_01274">
    <property type="entry name" value="Pantothen_kinase_3"/>
    <property type="match status" value="1"/>
</dbReference>
<keyword evidence="6" id="KW-0547">Nucleotide-binding</keyword>
<accession>A0A381NSR3</accession>
<dbReference type="NCBIfam" id="NF009855">
    <property type="entry name" value="PRK13321.1"/>
    <property type="match status" value="1"/>
</dbReference>
<dbReference type="GO" id="GO:0015937">
    <property type="term" value="P:coenzyme A biosynthetic process"/>
    <property type="evidence" value="ECO:0007669"/>
    <property type="project" value="UniProtKB-KW"/>
</dbReference>
<organism evidence="13">
    <name type="scientific">marine metagenome</name>
    <dbReference type="NCBI Taxonomy" id="408172"/>
    <lineage>
        <taxon>unclassified sequences</taxon>
        <taxon>metagenomes</taxon>
        <taxon>ecological metagenomes</taxon>
    </lineage>
</organism>
<dbReference type="PANTHER" id="PTHR34265">
    <property type="entry name" value="TYPE III PANTOTHENATE KINASE"/>
    <property type="match status" value="1"/>
</dbReference>
<comment type="subcellular location">
    <subcellularLocation>
        <location evidence="2">Cytoplasm</location>
    </subcellularLocation>
</comment>
<evidence type="ECO:0000256" key="6">
    <source>
        <dbReference type="ARBA" id="ARBA00022741"/>
    </source>
</evidence>
<keyword evidence="10" id="KW-0173">Coenzyme A biosynthesis</keyword>
<sequence length="261" mass="28120">VTSLLAVDIGNTNITIGAFEDQVITATWRLGTRETRTVDEHIWALQGVLRSKNVEPESFDAVVLCSVVPPLTEDYVNALSSLTNIEPLVIGPGVRTGIRIHYDRTQDVGADRIVDAVAAHQIYGGPIIVVDIGTATVFDAITADGDYIGGAISPGLEIAADAMFRNTSQLRRVEMVAPDHVIGKSTVASMQSGFVYGFAALVEGMLTRFKSELNPSNPNEVTVVATGGLAKLMSEQTDYFDHINPELTLTGLRIVYEMNNN</sequence>
<dbReference type="Pfam" id="PF03309">
    <property type="entry name" value="Pan_kinase"/>
    <property type="match status" value="1"/>
</dbReference>
<dbReference type="NCBIfam" id="TIGR00671">
    <property type="entry name" value="baf"/>
    <property type="match status" value="1"/>
</dbReference>
<dbReference type="Gene3D" id="3.30.420.40">
    <property type="match status" value="2"/>
</dbReference>
<evidence type="ECO:0000256" key="8">
    <source>
        <dbReference type="ARBA" id="ARBA00022840"/>
    </source>
</evidence>
<gene>
    <name evidence="13" type="ORF">METZ01_LOCUS10008</name>
</gene>
<dbReference type="InterPro" id="IPR043129">
    <property type="entry name" value="ATPase_NBD"/>
</dbReference>
<evidence type="ECO:0000256" key="2">
    <source>
        <dbReference type="ARBA" id="ARBA00004496"/>
    </source>
</evidence>
<evidence type="ECO:0000313" key="13">
    <source>
        <dbReference type="EMBL" id="SUZ57154.1"/>
    </source>
</evidence>
<keyword evidence="7" id="KW-0418">Kinase</keyword>
<evidence type="ECO:0000256" key="1">
    <source>
        <dbReference type="ARBA" id="ARBA00001958"/>
    </source>
</evidence>
<dbReference type="SUPFAM" id="SSF53067">
    <property type="entry name" value="Actin-like ATPase domain"/>
    <property type="match status" value="2"/>
</dbReference>
<evidence type="ECO:0000256" key="4">
    <source>
        <dbReference type="ARBA" id="ARBA00022490"/>
    </source>
</evidence>
<keyword evidence="9" id="KW-0630">Potassium</keyword>
<proteinExistence type="inferred from homology"/>
<comment type="subunit">
    <text evidence="3">Homodimer.</text>
</comment>
<evidence type="ECO:0000256" key="5">
    <source>
        <dbReference type="ARBA" id="ARBA00022679"/>
    </source>
</evidence>
<dbReference type="InterPro" id="IPR004619">
    <property type="entry name" value="Type_III_PanK"/>
</dbReference>
<evidence type="ECO:0000256" key="9">
    <source>
        <dbReference type="ARBA" id="ARBA00022958"/>
    </source>
</evidence>
<evidence type="ECO:0000256" key="10">
    <source>
        <dbReference type="ARBA" id="ARBA00022993"/>
    </source>
</evidence>
<dbReference type="GO" id="GO:0005737">
    <property type="term" value="C:cytoplasm"/>
    <property type="evidence" value="ECO:0007669"/>
    <property type="project" value="UniProtKB-SubCell"/>
</dbReference>
<evidence type="ECO:0000256" key="12">
    <source>
        <dbReference type="ARBA" id="ARBA00040883"/>
    </source>
</evidence>
<reference evidence="13" key="1">
    <citation type="submission" date="2018-05" db="EMBL/GenBank/DDBJ databases">
        <authorList>
            <person name="Lanie J.A."/>
            <person name="Ng W.-L."/>
            <person name="Kazmierczak K.M."/>
            <person name="Andrzejewski T.M."/>
            <person name="Davidsen T.M."/>
            <person name="Wayne K.J."/>
            <person name="Tettelin H."/>
            <person name="Glass J.I."/>
            <person name="Rusch D."/>
            <person name="Podicherti R."/>
            <person name="Tsui H.-C.T."/>
            <person name="Winkler M.E."/>
        </authorList>
    </citation>
    <scope>NUCLEOTIDE SEQUENCE</scope>
</reference>
<comment type="cofactor">
    <cofactor evidence="1">
        <name>K(+)</name>
        <dbReference type="ChEBI" id="CHEBI:29103"/>
    </cofactor>
</comment>
<dbReference type="GO" id="GO:0004594">
    <property type="term" value="F:pantothenate kinase activity"/>
    <property type="evidence" value="ECO:0007669"/>
    <property type="project" value="InterPro"/>
</dbReference>
<dbReference type="PANTHER" id="PTHR34265:SF1">
    <property type="entry name" value="TYPE III PANTOTHENATE KINASE"/>
    <property type="match status" value="1"/>
</dbReference>
<comment type="similarity">
    <text evidence="11">Belongs to the type III pantothenate kinase family.</text>
</comment>
<name>A0A381NSR3_9ZZZZ</name>
<keyword evidence="4" id="KW-0963">Cytoplasm</keyword>
<evidence type="ECO:0000256" key="11">
    <source>
        <dbReference type="ARBA" id="ARBA00038036"/>
    </source>
</evidence>
<keyword evidence="5" id="KW-0808">Transferase</keyword>
<evidence type="ECO:0000256" key="7">
    <source>
        <dbReference type="ARBA" id="ARBA00022777"/>
    </source>
</evidence>
<feature type="non-terminal residue" evidence="13">
    <location>
        <position position="1"/>
    </location>
</feature>
<protein>
    <recommendedName>
        <fullName evidence="12">Type III pantothenate kinase</fullName>
    </recommendedName>
</protein>
<evidence type="ECO:0000256" key="3">
    <source>
        <dbReference type="ARBA" id="ARBA00011738"/>
    </source>
</evidence>
<dbReference type="EMBL" id="UINC01000545">
    <property type="protein sequence ID" value="SUZ57154.1"/>
    <property type="molecule type" value="Genomic_DNA"/>
</dbReference>
<dbReference type="GO" id="GO:0005524">
    <property type="term" value="F:ATP binding"/>
    <property type="evidence" value="ECO:0007669"/>
    <property type="project" value="UniProtKB-KW"/>
</dbReference>
<keyword evidence="8" id="KW-0067">ATP-binding</keyword>
<dbReference type="AlphaFoldDB" id="A0A381NSR3"/>